<keyword evidence="3" id="KW-1185">Reference proteome</keyword>
<accession>A0A7R7FSS2</accession>
<proteinExistence type="predicted"/>
<organism evidence="2">
    <name type="scientific">Bovine adenovirus 7</name>
    <name type="common">BAdV-7</name>
    <dbReference type="NCBI Taxonomy" id="10511"/>
    <lineage>
        <taxon>Viruses</taxon>
        <taxon>Varidnaviria</taxon>
        <taxon>Bamfordvirae</taxon>
        <taxon>Preplasmiviricota</taxon>
        <taxon>Polisuviricotina</taxon>
        <taxon>Pharingeaviricetes</taxon>
        <taxon>Rowavirales</taxon>
        <taxon>Adenoviridae</taxon>
        <taxon>Barthadenovirus</taxon>
        <taxon>Barthadenovirus bosseptimum</taxon>
        <taxon>Bovine adenovirus F</taxon>
    </lineage>
</organism>
<feature type="region of interest" description="Disordered" evidence="1">
    <location>
        <begin position="25"/>
        <end position="69"/>
    </location>
</feature>
<feature type="compositionally biased region" description="Acidic residues" evidence="1">
    <location>
        <begin position="36"/>
        <end position="48"/>
    </location>
</feature>
<feature type="compositionally biased region" description="Basic residues" evidence="1">
    <location>
        <begin position="54"/>
        <end position="63"/>
    </location>
</feature>
<organismHost>
    <name type="scientific">Bos taurus</name>
    <name type="common">Bovine</name>
    <dbReference type="NCBI Taxonomy" id="9913"/>
</organismHost>
<feature type="compositionally biased region" description="Basic and acidic residues" evidence="1">
    <location>
        <begin position="25"/>
        <end position="35"/>
    </location>
</feature>
<evidence type="ECO:0000313" key="3">
    <source>
        <dbReference type="Proteomes" id="UP000595620"/>
    </source>
</evidence>
<reference evidence="2" key="1">
    <citation type="submission" date="2020-12" db="EMBL/GenBank/DDBJ databases">
        <title>Complete genome sequence of bovine adenovirus type 7 strain Fukuroi.</title>
        <authorList>
            <person name="Kumagai A."/>
            <person name="Hatama S."/>
        </authorList>
    </citation>
    <scope>NUCLEOTIDE SEQUENCE [LARGE SCALE GENOMIC DNA]</scope>
    <source>
        <strain evidence="2">Fukuroi</strain>
    </source>
</reference>
<dbReference type="InterPro" id="IPR021304">
    <property type="entry name" value="Adeno_L4-33K/L4-22K"/>
</dbReference>
<dbReference type="Proteomes" id="UP000595620">
    <property type="component" value="Segment"/>
</dbReference>
<evidence type="ECO:0000256" key="1">
    <source>
        <dbReference type="SAM" id="MobiDB-lite"/>
    </source>
</evidence>
<sequence length="135" mass="15830">MEKSYQPILKSKGKELAMLYHHLNKSNDLDGKPLSDEEEEGEVSEEESIPPAAKKPKLTKNHSVHSYQTHLPLKHEIAEVLEKIRQESKKRPDVVFQIRNRTPASITKRYLYERDLKKLFQYLEDAKKLQAKYQS</sequence>
<protein>
    <submittedName>
        <fullName evidence="2">33K protein</fullName>
    </submittedName>
</protein>
<name>A0A7R7FSS2_ADEB7</name>
<dbReference type="Pfam" id="PF11081">
    <property type="entry name" value="Adeno_L433K_22K"/>
    <property type="match status" value="2"/>
</dbReference>
<dbReference type="GO" id="GO:0019073">
    <property type="term" value="P:viral DNA genome packaging"/>
    <property type="evidence" value="ECO:0007669"/>
    <property type="project" value="InterPro"/>
</dbReference>
<dbReference type="EMBL" id="LC597488">
    <property type="protein sequence ID" value="BCO10933.1"/>
    <property type="molecule type" value="Genomic_DNA"/>
</dbReference>
<evidence type="ECO:0000313" key="2">
    <source>
        <dbReference type="EMBL" id="BCO10933.1"/>
    </source>
</evidence>